<feature type="region of interest" description="Disordered" evidence="2">
    <location>
        <begin position="66"/>
        <end position="94"/>
    </location>
</feature>
<keyword evidence="1" id="KW-0560">Oxidoreductase</keyword>
<gene>
    <name evidence="4" type="ORF">SBRCBS47491_008997</name>
</gene>
<name>A0ABP0CSR2_9PEZI</name>
<proteinExistence type="predicted"/>
<evidence type="ECO:0000256" key="2">
    <source>
        <dbReference type="SAM" id="MobiDB-lite"/>
    </source>
</evidence>
<protein>
    <recommendedName>
        <fullName evidence="3">NADP-dependent oxidoreductase domain-containing protein</fullName>
    </recommendedName>
</protein>
<accession>A0ABP0CSR2</accession>
<dbReference type="PANTHER" id="PTHR43364">
    <property type="entry name" value="NADH-SPECIFIC METHYLGLYOXAL REDUCTASE-RELATED"/>
    <property type="match status" value="1"/>
</dbReference>
<comment type="caution">
    <text evidence="4">The sequence shown here is derived from an EMBL/GenBank/DDBJ whole genome shotgun (WGS) entry which is preliminary data.</text>
</comment>
<organism evidence="4 5">
    <name type="scientific">Sporothrix bragantina</name>
    <dbReference type="NCBI Taxonomy" id="671064"/>
    <lineage>
        <taxon>Eukaryota</taxon>
        <taxon>Fungi</taxon>
        <taxon>Dikarya</taxon>
        <taxon>Ascomycota</taxon>
        <taxon>Pezizomycotina</taxon>
        <taxon>Sordariomycetes</taxon>
        <taxon>Sordariomycetidae</taxon>
        <taxon>Ophiostomatales</taxon>
        <taxon>Ophiostomataceae</taxon>
        <taxon>Sporothrix</taxon>
    </lineage>
</organism>
<dbReference type="InterPro" id="IPR050523">
    <property type="entry name" value="AKR_Detox_Biosynth"/>
</dbReference>
<dbReference type="Pfam" id="PF00248">
    <property type="entry name" value="Aldo_ket_red"/>
    <property type="match status" value="1"/>
</dbReference>
<dbReference type="PANTHER" id="PTHR43364:SF4">
    <property type="entry name" value="NAD(P)-LINKED OXIDOREDUCTASE SUPERFAMILY PROTEIN"/>
    <property type="match status" value="1"/>
</dbReference>
<dbReference type="Gene3D" id="3.20.20.100">
    <property type="entry name" value="NADP-dependent oxidoreductase domain"/>
    <property type="match status" value="1"/>
</dbReference>
<dbReference type="InterPro" id="IPR036812">
    <property type="entry name" value="NAD(P)_OxRdtase_dom_sf"/>
</dbReference>
<dbReference type="Proteomes" id="UP001642406">
    <property type="component" value="Unassembled WGS sequence"/>
</dbReference>
<dbReference type="EMBL" id="CAWUHC010000130">
    <property type="protein sequence ID" value="CAK7234585.1"/>
    <property type="molecule type" value="Genomic_DNA"/>
</dbReference>
<evidence type="ECO:0000313" key="4">
    <source>
        <dbReference type="EMBL" id="CAK7234585.1"/>
    </source>
</evidence>
<dbReference type="SUPFAM" id="SSF51430">
    <property type="entry name" value="NAD(P)-linked oxidoreductase"/>
    <property type="match status" value="1"/>
</dbReference>
<keyword evidence="5" id="KW-1185">Reference proteome</keyword>
<evidence type="ECO:0000313" key="5">
    <source>
        <dbReference type="Proteomes" id="UP001642406"/>
    </source>
</evidence>
<reference evidence="4 5" key="1">
    <citation type="submission" date="2024-01" db="EMBL/GenBank/DDBJ databases">
        <authorList>
            <person name="Allen C."/>
            <person name="Tagirdzhanova G."/>
        </authorList>
    </citation>
    <scope>NUCLEOTIDE SEQUENCE [LARGE SCALE GENOMIC DNA]</scope>
</reference>
<feature type="domain" description="NADP-dependent oxidoreductase" evidence="3">
    <location>
        <begin position="6"/>
        <end position="319"/>
    </location>
</feature>
<sequence>MAQPVKVVFGGNRIGNREPFTPSTDLGVAFDILTAHGVTTIDSAQNYNNSQATLGEVHAGERFALDTKWGPPRTPGAAASGPRQGPPGQGSPWATKEHIVNSAKDSIQKMGVLQVDIFYIHRPDPQTPIAETLAGVQAVYEQGLFKRFGLSNYAAADVEAIYNHCKANNYVLPTVYQGTYSPITRFQEMALFPTLRRLGMSFYAFSPSAGGFLGKTVAQVEASLKEPAPEGRGGPRSRRYAENPVFMKALAQWNAVADMEGVPSAELAYRYVAYHSALKRDLGDALIIGAGSLAQLEETLAAVEKGPLSADAVAGANAVWDAMKDEPTAQSRR</sequence>
<evidence type="ECO:0000256" key="1">
    <source>
        <dbReference type="ARBA" id="ARBA00023002"/>
    </source>
</evidence>
<dbReference type="InterPro" id="IPR023210">
    <property type="entry name" value="NADP_OxRdtase_dom"/>
</dbReference>
<evidence type="ECO:0000259" key="3">
    <source>
        <dbReference type="Pfam" id="PF00248"/>
    </source>
</evidence>